<evidence type="ECO:0000313" key="2">
    <source>
        <dbReference type="EMBL" id="ACK77965.1"/>
    </source>
</evidence>
<feature type="region of interest" description="Disordered" evidence="1">
    <location>
        <begin position="15"/>
        <end position="39"/>
    </location>
</feature>
<name>B7J534_ACIF2</name>
<evidence type="ECO:0000313" key="3">
    <source>
        <dbReference type="Proteomes" id="UP000001362"/>
    </source>
</evidence>
<dbReference type="KEGG" id="afr:AFE_0514"/>
<gene>
    <name evidence="2" type="ordered locus">AFE_0514</name>
</gene>
<proteinExistence type="predicted"/>
<dbReference type="AlphaFoldDB" id="B7J534"/>
<dbReference type="Proteomes" id="UP000001362">
    <property type="component" value="Chromosome"/>
</dbReference>
<sequence length="39" mass="4466">MGIEWLMLSFVARKHHDRGERTQQNQAIRPGPPGAHQTN</sequence>
<keyword evidence="3" id="KW-1185">Reference proteome</keyword>
<organism evidence="2 3">
    <name type="scientific">Acidithiobacillus ferrooxidans (strain ATCC 23270 / DSM 14882 / CIP 104768 / NCIMB 8455)</name>
    <name type="common">Ferrobacillus ferrooxidans (strain ATCC 23270)</name>
    <dbReference type="NCBI Taxonomy" id="243159"/>
    <lineage>
        <taxon>Bacteria</taxon>
        <taxon>Pseudomonadati</taxon>
        <taxon>Pseudomonadota</taxon>
        <taxon>Acidithiobacillia</taxon>
        <taxon>Acidithiobacillales</taxon>
        <taxon>Acidithiobacillaceae</taxon>
        <taxon>Acidithiobacillus</taxon>
    </lineage>
</organism>
<dbReference type="PaxDb" id="243159-AFE_0514"/>
<dbReference type="HOGENOM" id="CLU_3303173_0_0_6"/>
<evidence type="ECO:0000256" key="1">
    <source>
        <dbReference type="SAM" id="MobiDB-lite"/>
    </source>
</evidence>
<dbReference type="EMBL" id="CP001219">
    <property type="protein sequence ID" value="ACK77965.1"/>
    <property type="molecule type" value="Genomic_DNA"/>
</dbReference>
<protein>
    <submittedName>
        <fullName evidence="2">Uncharacterized protein</fullName>
    </submittedName>
</protein>
<accession>B7J534</accession>
<reference evidence="2 3" key="1">
    <citation type="journal article" date="2008" name="BMC Genomics">
        <title>Acidithiobacillus ferrooxidans metabolism: from genome sequence to industrial applications.</title>
        <authorList>
            <person name="Valdes J."/>
            <person name="Pedroso I."/>
            <person name="Quatrini R."/>
            <person name="Dodson R.J."/>
            <person name="Tettelin H."/>
            <person name="Blake R.II."/>
            <person name="Eisen J.A."/>
            <person name="Holmes D.S."/>
        </authorList>
    </citation>
    <scope>NUCLEOTIDE SEQUENCE [LARGE SCALE GENOMIC DNA]</scope>
    <source>
        <strain evidence="3">ATCC 23270 / DSM 14882 / CIP 104768 / NCIMB 8455</strain>
    </source>
</reference>